<reference evidence="4" key="1">
    <citation type="submission" date="2013-01" db="EMBL/GenBank/DDBJ databases">
        <title>Draft Genome Sequence of a Mulberry Tree, Morus notabilis C.K. Schneid.</title>
        <authorList>
            <person name="He N."/>
            <person name="Zhao S."/>
        </authorList>
    </citation>
    <scope>NUCLEOTIDE SEQUENCE</scope>
</reference>
<organism evidence="3 4">
    <name type="scientific">Morus notabilis</name>
    <dbReference type="NCBI Taxonomy" id="981085"/>
    <lineage>
        <taxon>Eukaryota</taxon>
        <taxon>Viridiplantae</taxon>
        <taxon>Streptophyta</taxon>
        <taxon>Embryophyta</taxon>
        <taxon>Tracheophyta</taxon>
        <taxon>Spermatophyta</taxon>
        <taxon>Magnoliopsida</taxon>
        <taxon>eudicotyledons</taxon>
        <taxon>Gunneridae</taxon>
        <taxon>Pentapetalae</taxon>
        <taxon>rosids</taxon>
        <taxon>fabids</taxon>
        <taxon>Rosales</taxon>
        <taxon>Moraceae</taxon>
        <taxon>Moreae</taxon>
        <taxon>Morus</taxon>
    </lineage>
</organism>
<sequence length="94" mass="10706">MAISKVLILLIIVLVSLLLIPKSETRSLSVDAHRAGIVKKNVTKTLMRELLQKSEQLMKARNQGDQKDIMESRYYTNRRSPSGPDPKHHSVNLR</sequence>
<feature type="compositionally biased region" description="Basic and acidic residues" evidence="1">
    <location>
        <begin position="58"/>
        <end position="71"/>
    </location>
</feature>
<protein>
    <submittedName>
        <fullName evidence="3">Uncharacterized protein</fullName>
    </submittedName>
</protein>
<accession>W9QCY2</accession>
<evidence type="ECO:0000256" key="1">
    <source>
        <dbReference type="SAM" id="MobiDB-lite"/>
    </source>
</evidence>
<evidence type="ECO:0000313" key="4">
    <source>
        <dbReference type="Proteomes" id="UP000030645"/>
    </source>
</evidence>
<feature type="signal peptide" evidence="2">
    <location>
        <begin position="1"/>
        <end position="25"/>
    </location>
</feature>
<evidence type="ECO:0000256" key="2">
    <source>
        <dbReference type="SAM" id="SignalP"/>
    </source>
</evidence>
<keyword evidence="2" id="KW-0732">Signal</keyword>
<keyword evidence="4" id="KW-1185">Reference proteome</keyword>
<gene>
    <name evidence="3" type="ORF">L484_002983</name>
</gene>
<name>W9QCY2_9ROSA</name>
<feature type="chain" id="PRO_5004928591" evidence="2">
    <location>
        <begin position="26"/>
        <end position="94"/>
    </location>
</feature>
<evidence type="ECO:0000313" key="3">
    <source>
        <dbReference type="EMBL" id="EXB28784.1"/>
    </source>
</evidence>
<feature type="region of interest" description="Disordered" evidence="1">
    <location>
        <begin position="58"/>
        <end position="94"/>
    </location>
</feature>
<proteinExistence type="predicted"/>
<dbReference type="Proteomes" id="UP000030645">
    <property type="component" value="Unassembled WGS sequence"/>
</dbReference>
<dbReference type="EMBL" id="KE343418">
    <property type="protein sequence ID" value="EXB28784.1"/>
    <property type="molecule type" value="Genomic_DNA"/>
</dbReference>
<dbReference type="AlphaFoldDB" id="W9QCY2"/>